<dbReference type="EMBL" id="KZ824940">
    <property type="protein sequence ID" value="RAH73250.1"/>
    <property type="molecule type" value="Genomic_DNA"/>
</dbReference>
<gene>
    <name evidence="1" type="ORF">BO66DRAFT_389362</name>
</gene>
<dbReference type="Proteomes" id="UP000249661">
    <property type="component" value="Unassembled WGS sequence"/>
</dbReference>
<keyword evidence="2" id="KW-1185">Reference proteome</keyword>
<evidence type="ECO:0000313" key="1">
    <source>
        <dbReference type="EMBL" id="RAH73250.1"/>
    </source>
</evidence>
<protein>
    <submittedName>
        <fullName evidence="1">Uncharacterized protein</fullName>
    </submittedName>
</protein>
<reference evidence="1" key="1">
    <citation type="submission" date="2018-02" db="EMBL/GenBank/DDBJ databases">
        <title>The genomes of Aspergillus section Nigri reveals drivers in fungal speciation.</title>
        <authorList>
            <consortium name="DOE Joint Genome Institute"/>
            <person name="Vesth T.C."/>
            <person name="Nybo J."/>
            <person name="Theobald S."/>
            <person name="Brandl J."/>
            <person name="Frisvad J.C."/>
            <person name="Nielsen K.F."/>
            <person name="Lyhne E.K."/>
            <person name="Kogle M.E."/>
            <person name="Kuo A."/>
            <person name="Riley R."/>
            <person name="Clum A."/>
            <person name="Nolan M."/>
            <person name="Lipzen A."/>
            <person name="Salamov A."/>
            <person name="Henrissat B."/>
            <person name="Wiebenga A."/>
            <person name="De vries R.P."/>
            <person name="Grigoriev I.V."/>
            <person name="Mortensen U.H."/>
            <person name="Andersen M.R."/>
            <person name="Baker S.E."/>
        </authorList>
    </citation>
    <scope>NUCLEOTIDE SEQUENCE</scope>
    <source>
        <strain evidence="1">CBS 121060</strain>
    </source>
</reference>
<proteinExistence type="predicted"/>
<organism evidence="1 2">
    <name type="scientific">Aspergillus aculeatinus CBS 121060</name>
    <dbReference type="NCBI Taxonomy" id="1448322"/>
    <lineage>
        <taxon>Eukaryota</taxon>
        <taxon>Fungi</taxon>
        <taxon>Dikarya</taxon>
        <taxon>Ascomycota</taxon>
        <taxon>Pezizomycotina</taxon>
        <taxon>Eurotiomycetes</taxon>
        <taxon>Eurotiomycetidae</taxon>
        <taxon>Eurotiales</taxon>
        <taxon>Aspergillaceae</taxon>
        <taxon>Aspergillus</taxon>
        <taxon>Aspergillus subgen. Circumdati</taxon>
    </lineage>
</organism>
<sequence length="274" mass="30134">MTDPNKGAKITLYWLAQSRSHRILWLLEALHLTYELKIYHRGADKLAPRELKEIHPLGKSPVLTVQPAAAAVSGPEGDDGNSKSNKPIVLAESGLIIEYLLDHYGANADAPLIPERYAAAAEAGAETVGGETDSWLRYRYYMHYAEGSLMPFLVMQLVMDTVKNPPIPFFLKPLPRVVAGQVEKAFLNRNIAAHLDFLEEQLRTSPGGGPYLCGTALTAADIMMSFPVIAMAGRLSMEGYPELSRYAELLQKEAGYVAACRKIEEVDGKFEASL</sequence>
<name>A0ACD1HI42_9EURO</name>
<accession>A0ACD1HI42</accession>
<evidence type="ECO:0000313" key="2">
    <source>
        <dbReference type="Proteomes" id="UP000249661"/>
    </source>
</evidence>